<evidence type="ECO:0000313" key="9">
    <source>
        <dbReference type="EMBL" id="SFP29142.1"/>
    </source>
</evidence>
<dbReference type="PANTHER" id="PTHR30213:SF0">
    <property type="entry name" value="UPF0761 MEMBRANE PROTEIN YIHY"/>
    <property type="match status" value="1"/>
</dbReference>
<evidence type="ECO:0000256" key="2">
    <source>
        <dbReference type="ARBA" id="ARBA00022475"/>
    </source>
</evidence>
<keyword evidence="5 7" id="KW-1133">Transmembrane helix</keyword>
<dbReference type="PIRSF" id="PIRSF035875">
    <property type="entry name" value="RNase_BN"/>
    <property type="match status" value="1"/>
</dbReference>
<evidence type="ECO:0000313" key="10">
    <source>
        <dbReference type="Proteomes" id="UP000243745"/>
    </source>
</evidence>
<evidence type="ECO:0000256" key="6">
    <source>
        <dbReference type="ARBA" id="ARBA00023136"/>
    </source>
</evidence>
<dbReference type="NCBIfam" id="TIGR00765">
    <property type="entry name" value="yihY_not_rbn"/>
    <property type="match status" value="1"/>
</dbReference>
<organism evidence="9 10">
    <name type="scientific">Ruminobacter amylophilus</name>
    <dbReference type="NCBI Taxonomy" id="867"/>
    <lineage>
        <taxon>Bacteria</taxon>
        <taxon>Pseudomonadati</taxon>
        <taxon>Pseudomonadota</taxon>
        <taxon>Gammaproteobacteria</taxon>
        <taxon>Aeromonadales</taxon>
        <taxon>Succinivibrionaceae</taxon>
        <taxon>Ruminobacter</taxon>
    </lineage>
</organism>
<dbReference type="AlphaFoldDB" id="A0A662ZI38"/>
<gene>
    <name evidence="9" type="ORF">SAMN02910344_00986</name>
</gene>
<dbReference type="RefSeq" id="WP_093141483.1">
    <property type="nucleotide sequence ID" value="NZ_FOXF01000013.1"/>
</dbReference>
<evidence type="ECO:0000256" key="4">
    <source>
        <dbReference type="ARBA" id="ARBA00022692"/>
    </source>
</evidence>
<keyword evidence="4 7" id="KW-0812">Transmembrane</keyword>
<keyword evidence="2 7" id="KW-1003">Cell membrane</keyword>
<sequence length="323" mass="36345">MTEQEITTSEKREQPETVSAHVQEGGQQNKKKSSLKQKAVTFYQFLKKKLSYLFFLSKRIADDEIDVLASSLSYTTIMSLIPVLAVLLSVFSLSPSFTTYRDEMMNYILNNMMPQVGGVLKENIDSFVSNASKTTAVGVITLIFIALALIRRIDITLNRIWHVKLNRSRVTTFSVYWTVLTLGPILLGASIVVSSSILASNYLGQSSAAIWLNTLGMKMLPCFLTFVVFTLLFTAVPCTKVNFTHAVIGALFAALVQELLRQFFTYYIMNFTSYTLIYGAVAALPLLMVWTYINWYIVLLGAEISASLSSYKQYKLQLQNEKQ</sequence>
<comment type="subcellular location">
    <subcellularLocation>
        <location evidence="1 7">Cell membrane</location>
        <topology evidence="1 7">Multi-pass membrane protein</topology>
    </subcellularLocation>
</comment>
<feature type="transmembrane region" description="Helical" evidence="7">
    <location>
        <begin position="174"/>
        <end position="198"/>
    </location>
</feature>
<dbReference type="PANTHER" id="PTHR30213">
    <property type="entry name" value="INNER MEMBRANE PROTEIN YHJD"/>
    <property type="match status" value="1"/>
</dbReference>
<feature type="transmembrane region" description="Helical" evidence="7">
    <location>
        <begin position="67"/>
        <end position="91"/>
    </location>
</feature>
<reference evidence="9 10" key="1">
    <citation type="submission" date="2016-10" db="EMBL/GenBank/DDBJ databases">
        <authorList>
            <person name="Varghese N."/>
            <person name="Submissions S."/>
        </authorList>
    </citation>
    <scope>NUCLEOTIDE SEQUENCE [LARGE SCALE GENOMIC DNA]</scope>
    <source>
        <strain evidence="9 10">DSM 1361</strain>
    </source>
</reference>
<feature type="transmembrane region" description="Helical" evidence="7">
    <location>
        <begin position="210"/>
        <end position="236"/>
    </location>
</feature>
<evidence type="ECO:0000256" key="5">
    <source>
        <dbReference type="ARBA" id="ARBA00022989"/>
    </source>
</evidence>
<evidence type="ECO:0000256" key="8">
    <source>
        <dbReference type="SAM" id="MobiDB-lite"/>
    </source>
</evidence>
<dbReference type="Proteomes" id="UP000243745">
    <property type="component" value="Unassembled WGS sequence"/>
</dbReference>
<dbReference type="InterPro" id="IPR017039">
    <property type="entry name" value="Virul_fac_BrkB"/>
</dbReference>
<keyword evidence="6 7" id="KW-0472">Membrane</keyword>
<feature type="transmembrane region" description="Helical" evidence="7">
    <location>
        <begin position="135"/>
        <end position="153"/>
    </location>
</feature>
<accession>A0A662ZI38</accession>
<proteinExistence type="inferred from homology"/>
<feature type="transmembrane region" description="Helical" evidence="7">
    <location>
        <begin position="276"/>
        <end position="302"/>
    </location>
</feature>
<keyword evidence="3" id="KW-0997">Cell inner membrane</keyword>
<evidence type="ECO:0000256" key="3">
    <source>
        <dbReference type="ARBA" id="ARBA00022519"/>
    </source>
</evidence>
<dbReference type="EMBL" id="FOXF01000013">
    <property type="protein sequence ID" value="SFP29142.1"/>
    <property type="molecule type" value="Genomic_DNA"/>
</dbReference>
<dbReference type="HAMAP" id="MF_00672">
    <property type="entry name" value="UPF0761"/>
    <property type="match status" value="1"/>
</dbReference>
<name>A0A662ZI38_9GAMM</name>
<keyword evidence="10" id="KW-1185">Reference proteome</keyword>
<evidence type="ECO:0000256" key="7">
    <source>
        <dbReference type="HAMAP-Rule" id="MF_00672"/>
    </source>
</evidence>
<dbReference type="OrthoDB" id="9808671at2"/>
<dbReference type="GO" id="GO:0005886">
    <property type="term" value="C:plasma membrane"/>
    <property type="evidence" value="ECO:0007669"/>
    <property type="project" value="UniProtKB-SubCell"/>
</dbReference>
<evidence type="ECO:0000256" key="1">
    <source>
        <dbReference type="ARBA" id="ARBA00004651"/>
    </source>
</evidence>
<feature type="region of interest" description="Disordered" evidence="8">
    <location>
        <begin position="1"/>
        <end position="31"/>
    </location>
</feature>
<comment type="similarity">
    <text evidence="7">Belongs to the UPF0761 family.</text>
</comment>
<protein>
    <recommendedName>
        <fullName evidence="7">UPF0761 membrane protein SAMN02910344_00986</fullName>
    </recommendedName>
</protein>
<dbReference type="Pfam" id="PF03631">
    <property type="entry name" value="Virul_fac_BrkB"/>
    <property type="match status" value="1"/>
</dbReference>
<dbReference type="InterPro" id="IPR023679">
    <property type="entry name" value="UPF0761_bac"/>
</dbReference>
<feature type="transmembrane region" description="Helical" evidence="7">
    <location>
        <begin position="243"/>
        <end position="264"/>
    </location>
</feature>